<evidence type="ECO:0000259" key="2">
    <source>
        <dbReference type="Pfam" id="PF13360"/>
    </source>
</evidence>
<dbReference type="EMBL" id="CP001848">
    <property type="protein sequence ID" value="ADB16709.1"/>
    <property type="molecule type" value="Genomic_DNA"/>
</dbReference>
<dbReference type="InterPro" id="IPR016024">
    <property type="entry name" value="ARM-type_fold"/>
</dbReference>
<dbReference type="SUPFAM" id="SSF48371">
    <property type="entry name" value="ARM repeat"/>
    <property type="match status" value="1"/>
</dbReference>
<dbReference type="HOGENOM" id="CLU_470780_0_0_0"/>
<dbReference type="Pfam" id="PF13360">
    <property type="entry name" value="PQQ_2"/>
    <property type="match status" value="1"/>
</dbReference>
<organism evidence="3 4">
    <name type="scientific">Pirellula staleyi (strain ATCC 27377 / DSM 6068 / ICPB 4128)</name>
    <name type="common">Pirella staleyi</name>
    <dbReference type="NCBI Taxonomy" id="530564"/>
    <lineage>
        <taxon>Bacteria</taxon>
        <taxon>Pseudomonadati</taxon>
        <taxon>Planctomycetota</taxon>
        <taxon>Planctomycetia</taxon>
        <taxon>Pirellulales</taxon>
        <taxon>Pirellulaceae</taxon>
        <taxon>Pirellula</taxon>
    </lineage>
</organism>
<dbReference type="SUPFAM" id="SSF63829">
    <property type="entry name" value="Calcium-dependent phosphotriesterase"/>
    <property type="match status" value="1"/>
</dbReference>
<accession>D2R0W1</accession>
<dbReference type="Proteomes" id="UP000001887">
    <property type="component" value="Chromosome"/>
</dbReference>
<keyword evidence="1" id="KW-0732">Signal</keyword>
<proteinExistence type="predicted"/>
<dbReference type="KEGG" id="psl:Psta_2035"/>
<name>D2R0W1_PIRSD</name>
<dbReference type="AlphaFoldDB" id="D2R0W1"/>
<reference evidence="3 4" key="1">
    <citation type="journal article" date="2009" name="Stand. Genomic Sci.">
        <title>Complete genome sequence of Pirellula staleyi type strain (ATCC 27377).</title>
        <authorList>
            <person name="Clum A."/>
            <person name="Tindall B.J."/>
            <person name="Sikorski J."/>
            <person name="Ivanova N."/>
            <person name="Mavrommatis K."/>
            <person name="Lucas S."/>
            <person name="Glavina del Rio T."/>
            <person name="Nolan M."/>
            <person name="Chen F."/>
            <person name="Tice H."/>
            <person name="Pitluck S."/>
            <person name="Cheng J.F."/>
            <person name="Chertkov O."/>
            <person name="Brettin T."/>
            <person name="Han C."/>
            <person name="Detter J.C."/>
            <person name="Kuske C."/>
            <person name="Bruce D."/>
            <person name="Goodwin L."/>
            <person name="Ovchinikova G."/>
            <person name="Pati A."/>
            <person name="Mikhailova N."/>
            <person name="Chen A."/>
            <person name="Palaniappan K."/>
            <person name="Land M."/>
            <person name="Hauser L."/>
            <person name="Chang Y.J."/>
            <person name="Jeffries C.D."/>
            <person name="Chain P."/>
            <person name="Rohde M."/>
            <person name="Goker M."/>
            <person name="Bristow J."/>
            <person name="Eisen J.A."/>
            <person name="Markowitz V."/>
            <person name="Hugenholtz P."/>
            <person name="Kyrpides N.C."/>
            <person name="Klenk H.P."/>
            <person name="Lapidus A."/>
        </authorList>
    </citation>
    <scope>NUCLEOTIDE SEQUENCE [LARGE SCALE GENOMIC DNA]</scope>
    <source>
        <strain evidence="4">ATCC 27377 / DSM 6068 / ICPB 4128</strain>
    </source>
</reference>
<dbReference type="eggNOG" id="COG1520">
    <property type="taxonomic scope" value="Bacteria"/>
</dbReference>
<keyword evidence="4" id="KW-1185">Reference proteome</keyword>
<dbReference type="STRING" id="530564.Psta_2035"/>
<feature type="signal peptide" evidence="1">
    <location>
        <begin position="1"/>
        <end position="44"/>
    </location>
</feature>
<gene>
    <name evidence="3" type="ordered locus">Psta_2035</name>
</gene>
<dbReference type="InterPro" id="IPR011989">
    <property type="entry name" value="ARM-like"/>
</dbReference>
<evidence type="ECO:0000313" key="3">
    <source>
        <dbReference type="EMBL" id="ADB16709.1"/>
    </source>
</evidence>
<feature type="domain" description="Pyrrolo-quinoline quinone repeat" evidence="2">
    <location>
        <begin position="399"/>
        <end position="537"/>
    </location>
</feature>
<dbReference type="Gene3D" id="1.25.10.10">
    <property type="entry name" value="Leucine-rich Repeat Variant"/>
    <property type="match status" value="1"/>
</dbReference>
<dbReference type="Gene3D" id="2.120.10.30">
    <property type="entry name" value="TolB, C-terminal domain"/>
    <property type="match status" value="1"/>
</dbReference>
<dbReference type="eggNOG" id="COG1413">
    <property type="taxonomic scope" value="Bacteria"/>
</dbReference>
<evidence type="ECO:0000256" key="1">
    <source>
        <dbReference type="SAM" id="SignalP"/>
    </source>
</evidence>
<protein>
    <recommendedName>
        <fullName evidence="2">Pyrrolo-quinoline quinone repeat domain-containing protein</fullName>
    </recommendedName>
</protein>
<sequence precursor="true">MLCAASCLARTRLAATWMLRLSKLAATTLAALVLVLTTSIAASAQEALPPPISVESATIAEALHIAAARKALTDSGVEPTVEGLQKLLERMAPSDTFDDWAKEQIAALSDGSFEVRQQATQQLATTPGIPQALLENAQKNGDPEVRWRARVIAQLRQVSVNALLLGALTLIEHDAAKFSAASLVAAAEAFDSPTLQPRFLQVVARVAQPSEQALYSELLRTKNSSVRLSAAIALASIERDPESKLLIELTTDPDEQVVLGVSQVLVRAGDRRALLPLARLLRSDDLPIRRYAYRYLVAISGQTLGYSPTLPDADRKQAAEKWETWVAQDSSTAMLVMPPRFSLADRGELGDQLLIATGGSGRVRLIESDGKVSWEFAMQSWHAEKMGSGNIMIASHWNSRVVEVNASGTIVWQLQGPNAIRALPLTSGNVLIADFSGKRALEVTRTNEIVWEFTAPDNVFAVDRLDDGTTIVACPSVILEVSRTGEVSHKWAVKGRLNSVQVEPSGTLLIADYQGDRIVRIDREGKELWSAKIVRPTDVYRSPEGKIFVATATQLVEISETGEVLREIMRSQSGSIRGS</sequence>
<evidence type="ECO:0000313" key="4">
    <source>
        <dbReference type="Proteomes" id="UP000001887"/>
    </source>
</evidence>
<dbReference type="InterPro" id="IPR011042">
    <property type="entry name" value="6-blade_b-propeller_TolB-like"/>
</dbReference>
<feature type="chain" id="PRO_5003036132" description="Pyrrolo-quinoline quinone repeat domain-containing protein" evidence="1">
    <location>
        <begin position="45"/>
        <end position="579"/>
    </location>
</feature>
<dbReference type="InterPro" id="IPR002372">
    <property type="entry name" value="PQQ_rpt_dom"/>
</dbReference>